<gene>
    <name evidence="3" type="ORF">WH96_01265</name>
</gene>
<dbReference type="Proteomes" id="UP000035444">
    <property type="component" value="Unassembled WGS sequence"/>
</dbReference>
<evidence type="ECO:0000259" key="1">
    <source>
        <dbReference type="Pfam" id="PF00534"/>
    </source>
</evidence>
<reference evidence="3 4" key="1">
    <citation type="submission" date="2015-03" db="EMBL/GenBank/DDBJ databases">
        <title>Genome Sequence of Kiloniella spongiae MEBiC09566, isolated from a marine sponge.</title>
        <authorList>
            <person name="Shao Z."/>
            <person name="Wang L."/>
            <person name="Li X."/>
        </authorList>
    </citation>
    <scope>NUCLEOTIDE SEQUENCE [LARGE SCALE GENOMIC DNA]</scope>
    <source>
        <strain evidence="3 4">MEBiC09566</strain>
    </source>
</reference>
<comment type="caution">
    <text evidence="3">The sequence shown here is derived from an EMBL/GenBank/DDBJ whole genome shotgun (WGS) entry which is preliminary data.</text>
</comment>
<evidence type="ECO:0000259" key="2">
    <source>
        <dbReference type="Pfam" id="PF13439"/>
    </source>
</evidence>
<dbReference type="Pfam" id="PF13439">
    <property type="entry name" value="Glyco_transf_4"/>
    <property type="match status" value="1"/>
</dbReference>
<dbReference type="Pfam" id="PF00534">
    <property type="entry name" value="Glycos_transf_1"/>
    <property type="match status" value="1"/>
</dbReference>
<keyword evidence="4" id="KW-1185">Reference proteome</keyword>
<feature type="domain" description="Glycosyltransferase subfamily 4-like N-terminal" evidence="2">
    <location>
        <begin position="20"/>
        <end position="174"/>
    </location>
</feature>
<evidence type="ECO:0000313" key="4">
    <source>
        <dbReference type="Proteomes" id="UP000035444"/>
    </source>
</evidence>
<feature type="domain" description="Glycosyl transferase family 1" evidence="1">
    <location>
        <begin position="187"/>
        <end position="354"/>
    </location>
</feature>
<accession>A0A0H2MN24</accession>
<dbReference type="InterPro" id="IPR028098">
    <property type="entry name" value="Glyco_trans_4-like_N"/>
</dbReference>
<keyword evidence="3" id="KW-0808">Transferase</keyword>
<dbReference type="AlphaFoldDB" id="A0A0H2MN24"/>
<evidence type="ECO:0000313" key="3">
    <source>
        <dbReference type="EMBL" id="KLN62187.1"/>
    </source>
</evidence>
<dbReference type="Gene3D" id="3.40.50.2000">
    <property type="entry name" value="Glycogen Phosphorylase B"/>
    <property type="match status" value="2"/>
</dbReference>
<name>A0A0H2MN24_9PROT</name>
<dbReference type="PANTHER" id="PTHR12526">
    <property type="entry name" value="GLYCOSYLTRANSFERASE"/>
    <property type="match status" value="1"/>
</dbReference>
<dbReference type="STRING" id="1489064.WH96_01265"/>
<proteinExistence type="predicted"/>
<protein>
    <submittedName>
        <fullName evidence="3">Glycosyl transferase</fullName>
    </submittedName>
</protein>
<dbReference type="GO" id="GO:0016757">
    <property type="term" value="F:glycosyltransferase activity"/>
    <property type="evidence" value="ECO:0007669"/>
    <property type="project" value="InterPro"/>
</dbReference>
<organism evidence="3 4">
    <name type="scientific">Kiloniella spongiae</name>
    <dbReference type="NCBI Taxonomy" id="1489064"/>
    <lineage>
        <taxon>Bacteria</taxon>
        <taxon>Pseudomonadati</taxon>
        <taxon>Pseudomonadota</taxon>
        <taxon>Alphaproteobacteria</taxon>
        <taxon>Rhodospirillales</taxon>
        <taxon>Kiloniellaceae</taxon>
        <taxon>Kiloniella</taxon>
    </lineage>
</organism>
<dbReference type="RefSeq" id="WP_047762313.1">
    <property type="nucleotide sequence ID" value="NZ_LAQL01000002.1"/>
</dbReference>
<dbReference type="OrthoDB" id="9790710at2"/>
<dbReference type="SUPFAM" id="SSF53756">
    <property type="entry name" value="UDP-Glycosyltransferase/glycogen phosphorylase"/>
    <property type="match status" value="1"/>
</dbReference>
<dbReference type="EMBL" id="LAQL01000002">
    <property type="protein sequence ID" value="KLN62187.1"/>
    <property type="molecule type" value="Genomic_DNA"/>
</dbReference>
<dbReference type="CDD" id="cd03808">
    <property type="entry name" value="GT4_CapM-like"/>
    <property type="match status" value="1"/>
</dbReference>
<sequence>MKICQICAVDFSLYHMLLPLMKGMRDAGHEVVGVCSDGPLVEKIRAEGFRVETIEIERSFNILSHTKSFGNLTRFFKDEKFDLVHAHTPVASLIARFAARVARIPQIAYTAHGFYFHENMHTVKKNIFVGLEWFAGRFTDTLFTQAQEDAETAKKHKLCKNGTIVAIGNGIDVNKFYPASPKSYRKALRTELGAKDDETIILMVGRLVREKGYVELIEAMKKVNATLWIVGDRLESDHATDIDDAMAQAKTDGKLKKRIRFLGYRDNVNQIMRAADIFTLPSHREGMPRSIIEAMMTGLPVVATNIRGSREEVDDGKTGILVPVNEPEKLSDALCKLVNSPKLRETMGTASRERALALYDEQKIIETQLKILNLN</sequence>
<dbReference type="InterPro" id="IPR001296">
    <property type="entry name" value="Glyco_trans_1"/>
</dbReference>